<evidence type="ECO:0000259" key="4">
    <source>
        <dbReference type="PROSITE" id="PS50053"/>
    </source>
</evidence>
<evidence type="ECO:0000256" key="2">
    <source>
        <dbReference type="ARBA" id="ARBA00022490"/>
    </source>
</evidence>
<feature type="domain" description="Ubiquitin-like" evidence="4">
    <location>
        <begin position="1"/>
        <end position="76"/>
    </location>
</feature>
<dbReference type="SUPFAM" id="SSF54236">
    <property type="entry name" value="Ubiquitin-like"/>
    <property type="match status" value="1"/>
</dbReference>
<dbReference type="InterPro" id="IPR011004">
    <property type="entry name" value="Trimer_LpxA-like_sf"/>
</dbReference>
<dbReference type="Pfam" id="PF13884">
    <property type="entry name" value="Peptidase_S74"/>
    <property type="match status" value="1"/>
</dbReference>
<dbReference type="SUPFAM" id="SSF51161">
    <property type="entry name" value="Trimeric LpxA-like enzymes"/>
    <property type="match status" value="1"/>
</dbReference>
<dbReference type="InterPro" id="IPR029071">
    <property type="entry name" value="Ubiquitin-like_domsf"/>
</dbReference>
<dbReference type="EMBL" id="MN740384">
    <property type="protein sequence ID" value="QHU03661.1"/>
    <property type="molecule type" value="Genomic_DNA"/>
</dbReference>
<dbReference type="PROSITE" id="PS51688">
    <property type="entry name" value="ICA"/>
    <property type="match status" value="1"/>
</dbReference>
<proteinExistence type="predicted"/>
<dbReference type="PANTHER" id="PTHR10666">
    <property type="entry name" value="UBIQUITIN"/>
    <property type="match status" value="1"/>
</dbReference>
<reference evidence="6" key="1">
    <citation type="journal article" date="2020" name="Nature">
        <title>Giant virus diversity and host interactions through global metagenomics.</title>
        <authorList>
            <person name="Schulz F."/>
            <person name="Roux S."/>
            <person name="Paez-Espino D."/>
            <person name="Jungbluth S."/>
            <person name="Walsh D.A."/>
            <person name="Denef V.J."/>
            <person name="McMahon K.D."/>
            <person name="Konstantinidis K.T."/>
            <person name="Eloe-Fadrosh E.A."/>
            <person name="Kyrpides N.C."/>
            <person name="Woyke T."/>
        </authorList>
    </citation>
    <scope>NUCLEOTIDE SEQUENCE</scope>
    <source>
        <strain evidence="6">GVMAG-M-3300027206-1</strain>
    </source>
</reference>
<evidence type="ECO:0000256" key="3">
    <source>
        <dbReference type="ARBA" id="ARBA00022499"/>
    </source>
</evidence>
<sequence length="1555" mass="162184">MQIFVKTLTGKTITLELESSDTIDNVKTKIQDKEGIPPDQQRLIFAGKQLEDGRTLADYNIQKESTLHLVLRLRGGVKNLPSVERSTKIRFGKHVPDSTEQEENTIVFNASNVTVPTPYGDAVYLSPIRNKTDYTAPEIVLLMYDRNTKEITESGESANALIGGSTLDTVSNRSNATSNTIQFVGPTNGVSFVTDANVGFSNLDPKHTVSVGSNLYIDDVGSNVLVVSGNVAILNSLTIDGNLRVNGDTSVIYTENTSIKDALIELGTNNGASDTTLDLGILMHRPDALSNVVIGYREGTDEFALAYTDAKPTDKTFTPKMDEDINVHVYGLTHVDANIYAHEDVIVDGNVYVTVNVSITEELTVSNNVYADKDLEVVGNVYVDGNVVAYKDFTLTGNAYVTGNVNITEELTVSNNVYADKDLEVMGNVYVDGNVVAYKDFTLTGNAYVSGNISITEELTVTGNIYADKDLEVLGDTYITGNVTIDSTTLHVDTETNRVGLGTITPKSTLDILGNVYVTSNISTASNVLITGIAAATSKTTGALQVTGGVGIQGDLHATHANLEGVEADNLTVTNATQSTSKDTGVVVITQGGLGVEANIHSTNVFAVSHIGVGTSATSNTFDVRGTANVGALVTTSTHISDSTTSVSKTSGALQVTGGTGIQGTLYAADTTLDSVRTLNMSTGTVPLTDATKKLVDSLITQNEDGSIIIAANVEITGNISVVGNTFALTSNDVIITDRILDLANNNISTSLDIGILMEHPGKNIFVGHHTNPDDYFSIGYTSNGYTEDHVEWNGTDHITANVWGHLITQNTVTVEYGNVYIVDGGLGIGVGQRYGDNNPDSKLYVTGNAHVTSNISTDSNVLISGDAAATSKTTGALQVTGGVGVQGDLHAAGANLEGVEADSITVTDATPSSSKDTGALIVTEGGLGVEANIHSTNVFAASHIAIGTSDTSYALDVRGTANVGILTSPNATITDATPSSSKDTGVVVITQGGLGVEANIHSTNVFAASHIAIGTSDTSNVLDVRGTANVGPLVATSTHISDDTVASSKTTGALQVAGGVGIQGDIYAAGANLEGVEADSVTVTNNTTSTDKDTGALIVTAGGVGIEENLNVGGVTKVWDETDAITTTSGALQVVGGLGVAKNIYGKNVNFEDAEVDSLNVTDTTISANTISGALQVAGGIGVANNVHVGNDVYIGSNLNVDTNTLHVDSVANRVGIGKTNPGYSLDVVGDINFSGDFYKGDALFVSTPWTITPAAGSNEDLSYTSGNVSVGTATFHVDSITNNVGVGTTQPGFDLDIAGDINLSGQLYQDGLPFGSSPWTTSANLLTYNKLNGFVGISTDSPDANLHVSGNIHANNLECTNLIFDTVLVTPSAGLNNVISVSNVTSNTVQFTNMVTSIITNGKVGISKSIPGATLDVVGNAYITSNLTVDTTTFHVDSVSNRVGIGKTDPAYTLDVNGTIYASGDLIAFSDERKKTNIEPIPNALEKVLQLRGVTFDKIDGDDRRHAGVIAQEVEKVLPEVVYTDKDGMKSVAYGNVIGLLIEAIKEIKEKIG</sequence>
<dbReference type="Gene3D" id="3.10.20.90">
    <property type="entry name" value="Phosphatidylinositol 3-kinase Catalytic Subunit, Chain A, domain 1"/>
    <property type="match status" value="1"/>
</dbReference>
<dbReference type="PRINTS" id="PR00348">
    <property type="entry name" value="UBIQUITIN"/>
</dbReference>
<dbReference type="Gene3D" id="2.160.10.10">
    <property type="entry name" value="Hexapeptide repeat proteins"/>
    <property type="match status" value="1"/>
</dbReference>
<protein>
    <recommendedName>
        <fullName evidence="7">Ubiquitin-like domain-containing protein</fullName>
    </recommendedName>
</protein>
<dbReference type="InterPro" id="IPR036388">
    <property type="entry name" value="WH-like_DNA-bd_sf"/>
</dbReference>
<dbReference type="PROSITE" id="PS00299">
    <property type="entry name" value="UBIQUITIN_1"/>
    <property type="match status" value="1"/>
</dbReference>
<dbReference type="InterPro" id="IPR030392">
    <property type="entry name" value="S74_ICA"/>
</dbReference>
<dbReference type="SMART" id="SM00213">
    <property type="entry name" value="UBQ"/>
    <property type="match status" value="1"/>
</dbReference>
<evidence type="ECO:0008006" key="7">
    <source>
        <dbReference type="Google" id="ProtNLM"/>
    </source>
</evidence>
<dbReference type="InterPro" id="IPR050158">
    <property type="entry name" value="Ubiquitin_ubiquitin-like"/>
</dbReference>
<organism evidence="6">
    <name type="scientific">viral metagenome</name>
    <dbReference type="NCBI Taxonomy" id="1070528"/>
    <lineage>
        <taxon>unclassified sequences</taxon>
        <taxon>metagenomes</taxon>
        <taxon>organismal metagenomes</taxon>
    </lineage>
</organism>
<dbReference type="CDD" id="cd01803">
    <property type="entry name" value="Ubl_ubiquitin"/>
    <property type="match status" value="1"/>
</dbReference>
<keyword evidence="2" id="KW-0963">Cytoplasm</keyword>
<evidence type="ECO:0000256" key="1">
    <source>
        <dbReference type="ARBA" id="ARBA00004496"/>
    </source>
</evidence>
<keyword evidence="3" id="KW-1017">Isopeptide bond</keyword>
<dbReference type="PROSITE" id="PS50053">
    <property type="entry name" value="UBIQUITIN_2"/>
    <property type="match status" value="1"/>
</dbReference>
<comment type="subcellular location">
    <subcellularLocation>
        <location evidence="1">Cytoplasm</location>
    </subcellularLocation>
</comment>
<dbReference type="InterPro" id="IPR019954">
    <property type="entry name" value="Ubiquitin_CS"/>
</dbReference>
<dbReference type="Gene3D" id="1.10.10.10">
    <property type="entry name" value="Winged helix-like DNA-binding domain superfamily/Winged helix DNA-binding domain"/>
    <property type="match status" value="1"/>
</dbReference>
<feature type="domain" description="Peptidase S74" evidence="5">
    <location>
        <begin position="1472"/>
        <end position="1555"/>
    </location>
</feature>
<dbReference type="GO" id="GO:0005737">
    <property type="term" value="C:cytoplasm"/>
    <property type="evidence" value="ECO:0007669"/>
    <property type="project" value="UniProtKB-SubCell"/>
</dbReference>
<dbReference type="InterPro" id="IPR000626">
    <property type="entry name" value="Ubiquitin-like_dom"/>
</dbReference>
<dbReference type="FunFam" id="3.10.20.90:FF:000016">
    <property type="entry name" value="Polyubiquitin 3"/>
    <property type="match status" value="1"/>
</dbReference>
<dbReference type="Pfam" id="PF00240">
    <property type="entry name" value="ubiquitin"/>
    <property type="match status" value="1"/>
</dbReference>
<accession>A0A6C0JFH5</accession>
<name>A0A6C0JFH5_9ZZZZ</name>
<dbReference type="InterPro" id="IPR019956">
    <property type="entry name" value="Ubiquitin_dom"/>
</dbReference>
<evidence type="ECO:0000259" key="5">
    <source>
        <dbReference type="PROSITE" id="PS51688"/>
    </source>
</evidence>
<evidence type="ECO:0000313" key="6">
    <source>
        <dbReference type="EMBL" id="QHU03661.1"/>
    </source>
</evidence>